<dbReference type="Proteomes" id="UP000789920">
    <property type="component" value="Unassembled WGS sequence"/>
</dbReference>
<proteinExistence type="predicted"/>
<evidence type="ECO:0000313" key="2">
    <source>
        <dbReference type="Proteomes" id="UP000789920"/>
    </source>
</evidence>
<comment type="caution">
    <text evidence="1">The sequence shown here is derived from an EMBL/GenBank/DDBJ whole genome shotgun (WGS) entry which is preliminary data.</text>
</comment>
<sequence>NDKWTKLQDGLDDYLQALVQLNFKMVLMNNAKRFYLPKKLSLDRGNSRDCLYNDIIDLLKEKEYSASEIWASGSCWSEIIPEVFNLALMMRKYTEHLQKSSQLTNNAHYSTELVHIPSKHCKLKTIL</sequence>
<dbReference type="EMBL" id="CAJVQC010130873">
    <property type="protein sequence ID" value="CAG8841595.1"/>
    <property type="molecule type" value="Genomic_DNA"/>
</dbReference>
<organism evidence="1 2">
    <name type="scientific">Racocetra persica</name>
    <dbReference type="NCBI Taxonomy" id="160502"/>
    <lineage>
        <taxon>Eukaryota</taxon>
        <taxon>Fungi</taxon>
        <taxon>Fungi incertae sedis</taxon>
        <taxon>Mucoromycota</taxon>
        <taxon>Glomeromycotina</taxon>
        <taxon>Glomeromycetes</taxon>
        <taxon>Diversisporales</taxon>
        <taxon>Gigasporaceae</taxon>
        <taxon>Racocetra</taxon>
    </lineage>
</organism>
<feature type="non-terminal residue" evidence="1">
    <location>
        <position position="1"/>
    </location>
</feature>
<name>A0ACA9SKH4_9GLOM</name>
<accession>A0ACA9SKH4</accession>
<feature type="non-terminal residue" evidence="1">
    <location>
        <position position="127"/>
    </location>
</feature>
<reference evidence="1" key="1">
    <citation type="submission" date="2021-06" db="EMBL/GenBank/DDBJ databases">
        <authorList>
            <person name="Kallberg Y."/>
            <person name="Tangrot J."/>
            <person name="Rosling A."/>
        </authorList>
    </citation>
    <scope>NUCLEOTIDE SEQUENCE</scope>
    <source>
        <strain evidence="1">MA461A</strain>
    </source>
</reference>
<evidence type="ECO:0000313" key="1">
    <source>
        <dbReference type="EMBL" id="CAG8841595.1"/>
    </source>
</evidence>
<gene>
    <name evidence="1" type="ORF">RPERSI_LOCUS31948</name>
</gene>
<protein>
    <submittedName>
        <fullName evidence="1">22767_t:CDS:1</fullName>
    </submittedName>
</protein>
<keyword evidence="2" id="KW-1185">Reference proteome</keyword>